<proteinExistence type="predicted"/>
<evidence type="ECO:0000313" key="2">
    <source>
        <dbReference type="Proteomes" id="UP001564760"/>
    </source>
</evidence>
<dbReference type="NCBIfam" id="TIGR03931">
    <property type="entry name" value="T7SS_Rv3446c"/>
    <property type="match status" value="1"/>
</dbReference>
<organism evidence="1 2">
    <name type="scientific">Mycobacterium servetii</name>
    <dbReference type="NCBI Taxonomy" id="3237418"/>
    <lineage>
        <taxon>Bacteria</taxon>
        <taxon>Bacillati</taxon>
        <taxon>Actinomycetota</taxon>
        <taxon>Actinomycetes</taxon>
        <taxon>Mycobacteriales</taxon>
        <taxon>Mycobacteriaceae</taxon>
        <taxon>Mycobacterium</taxon>
    </lineage>
</organism>
<reference evidence="1 2" key="1">
    <citation type="submission" date="2024-08" db="EMBL/GenBank/DDBJ databases">
        <title>Mycobacterium servetensis sp. nov., a novel rapid-growing mycobacterial species recovered from a human patient in Zaragoza, Spain.</title>
        <authorList>
            <person name="Tristancho-Baro A.I."/>
            <person name="Buenestado-Serrano S."/>
            <person name="Garcia De Viedma D."/>
            <person name="Milagro-Beamonte A."/>
            <person name="Burillo N."/>
            <person name="Sanz S."/>
            <person name="Lopez-Calleja A.I."/>
            <person name="Penas-Utrilla D."/>
            <person name="Guardingo M."/>
            <person name="Garcia M.J."/>
            <person name="Vinuelas-Bayon J."/>
        </authorList>
    </citation>
    <scope>NUCLEOTIDE SEQUENCE [LARGE SCALE GENOMIC DNA]</scope>
    <source>
        <strain evidence="2">HUMS_12744610</strain>
    </source>
</reference>
<gene>
    <name evidence="1" type="ORF">AB8998_24805</name>
</gene>
<accession>A0ABV4C627</accession>
<protein>
    <submittedName>
        <fullName evidence="1">Type VII secretion-associated protein</fullName>
    </submittedName>
</protein>
<dbReference type="Proteomes" id="UP001564760">
    <property type="component" value="Unassembled WGS sequence"/>
</dbReference>
<dbReference type="InterPro" id="IPR023840">
    <property type="entry name" value="T7SS_Rv3446c"/>
</dbReference>
<dbReference type="EMBL" id="JBGEDP010000001">
    <property type="protein sequence ID" value="MEY8017957.1"/>
    <property type="molecule type" value="Genomic_DNA"/>
</dbReference>
<name>A0ABV4C627_9MYCO</name>
<keyword evidence="2" id="KW-1185">Reference proteome</keyword>
<comment type="caution">
    <text evidence="1">The sequence shown here is derived from an EMBL/GenBank/DDBJ whole genome shotgun (WGS) entry which is preliminary data.</text>
</comment>
<evidence type="ECO:0000313" key="1">
    <source>
        <dbReference type="EMBL" id="MEY8017957.1"/>
    </source>
</evidence>
<dbReference type="RefSeq" id="WP_369740373.1">
    <property type="nucleotide sequence ID" value="NZ_JBGEDP010000001.1"/>
</dbReference>
<sequence length="404" mass="41070">MSAHRAVIEAGPGTVRRLCCAADASAASRVTAAALGAIDDPVALVGERPVGVDALWRAALRSALCPEAREALVLVHPSWWSLARVGLVSAAAGRLAADVRARPRSWLLARAATGAAAVVVEITERLVVITGAEVVAIPRATRRHRLAEEVAAVVAGTTGTVVLDAPGAVTGAAALARSLAAAARSGGRAVVTVDEASLARLARSIEPAPARAPRHRVARSGGGSRPRARLRAGFTAAVVALAAAALAVAPGGRHAATPAPAAAPTLLVEGRVALSVPAGWPARRVVAGPGSARVQVTSPSDPEVALHITQSSVPGEALSGAAERLKRAIDAEPAAVFVDFDPSGTSAGRPAVTYREVRANHHVRWTVLADGEVRISVGCQSRPGGYEAVRDVCERAVRSAHAIG</sequence>